<name>A0ABM0M0K7_SACKO</name>
<dbReference type="PIRSF" id="PIRSF001221">
    <property type="entry name" value="Amidase_fungi"/>
    <property type="match status" value="1"/>
</dbReference>
<feature type="domain" description="Amidase" evidence="1">
    <location>
        <begin position="148"/>
        <end position="537"/>
    </location>
</feature>
<evidence type="ECO:0000313" key="2">
    <source>
        <dbReference type="Proteomes" id="UP000694865"/>
    </source>
</evidence>
<gene>
    <name evidence="3" type="primary">LOC102807898</name>
</gene>
<protein>
    <submittedName>
        <fullName evidence="3">Fatty-acid amide hydrolase 1-like</fullName>
    </submittedName>
</protein>
<dbReference type="PANTHER" id="PTHR45847">
    <property type="entry name" value="FATTY ACID AMIDE HYDROLASE"/>
    <property type="match status" value="1"/>
</dbReference>
<organism evidence="2 3">
    <name type="scientific">Saccoglossus kowalevskii</name>
    <name type="common">Acorn worm</name>
    <dbReference type="NCBI Taxonomy" id="10224"/>
    <lineage>
        <taxon>Eukaryota</taxon>
        <taxon>Metazoa</taxon>
        <taxon>Hemichordata</taxon>
        <taxon>Enteropneusta</taxon>
        <taxon>Harrimaniidae</taxon>
        <taxon>Saccoglossus</taxon>
    </lineage>
</organism>
<dbReference type="SUPFAM" id="SSF75304">
    <property type="entry name" value="Amidase signature (AS) enzymes"/>
    <property type="match status" value="1"/>
</dbReference>
<dbReference type="Proteomes" id="UP000694865">
    <property type="component" value="Unplaced"/>
</dbReference>
<evidence type="ECO:0000259" key="1">
    <source>
        <dbReference type="Pfam" id="PF01425"/>
    </source>
</evidence>
<dbReference type="Gene3D" id="3.90.1300.10">
    <property type="entry name" value="Amidase signature (AS) domain"/>
    <property type="match status" value="1"/>
</dbReference>
<reference evidence="3" key="1">
    <citation type="submission" date="2025-08" db="UniProtKB">
        <authorList>
            <consortium name="RefSeq"/>
        </authorList>
    </citation>
    <scope>IDENTIFICATION</scope>
    <source>
        <tissue evidence="3">Testes</tissue>
    </source>
</reference>
<keyword evidence="2" id="KW-1185">Reference proteome</keyword>
<dbReference type="InterPro" id="IPR023631">
    <property type="entry name" value="Amidase_dom"/>
</dbReference>
<proteinExistence type="predicted"/>
<dbReference type="GeneID" id="102807898"/>
<dbReference type="Pfam" id="PF01425">
    <property type="entry name" value="Amidase"/>
    <property type="match status" value="1"/>
</dbReference>
<dbReference type="InterPro" id="IPR036928">
    <property type="entry name" value="AS_sf"/>
</dbReference>
<accession>A0ABM0M0K7</accession>
<dbReference type="RefSeq" id="XP_006813548.1">
    <property type="nucleotide sequence ID" value="XM_006813485.1"/>
</dbReference>
<sequence length="559" mass="62385">MASALKKMREWDDKFERFFQIGRREDGKFYLQLSDSWKYRTFALEMFGKTAYWILTFPTAKHKKWMSIAFVIAATLWLQRKAMAAHRRAVNRRKAKDERKRVGDAKLALANKLATADKDVLEKREDILKLSLSELSGALKSGHYSPVEVLHAYQAKAMDCTSQVNCVIEPVNEAEEWAKQLEKDEERRGLLYGIPVSIKENINIKGYTSTLGLSKNIGKPANNDSALVQALKQQGAVPFVRTNVPQLLLSFVCSNPIYGETVNPVNPDKVPGGSSGGEAALVKMNGTPLGFGTDILGSARIPAHMSGVCGFKPTQLSGCPGLFSKDIDSIALGMRALLVPEMFKYDKTAVPIPFREQIYNGDKKLRIGYYDTDKLILPTTPCRRAVAIAKNALEKAGHTLIPFDPPSPSTTSYVNHPTFSVTLKGSFADDCQTLKTFLKDEDVDPHVAVQLQAFFLPGFLKNLLSFLIRWWAYINEYLKAWNESELDVLICPAFAIPACTSQQSGRLAMAASYSSLFNMLDFPAGCVPVTTVTEADEEDMKTYPTNDIFDWLIKKVFWI</sequence>
<evidence type="ECO:0000313" key="3">
    <source>
        <dbReference type="RefSeq" id="XP_006813548.1"/>
    </source>
</evidence>
<dbReference type="PANTHER" id="PTHR45847:SF6">
    <property type="entry name" value="FATTY ACID AMIDE HYDROLASE"/>
    <property type="match status" value="1"/>
</dbReference>
<dbReference type="InterPro" id="IPR052096">
    <property type="entry name" value="Endocannabinoid_amidase"/>
</dbReference>